<dbReference type="Proteomes" id="UP000185596">
    <property type="component" value="Unassembled WGS sequence"/>
</dbReference>
<organism evidence="4 5">
    <name type="scientific">Actinophytocola xanthii</name>
    <dbReference type="NCBI Taxonomy" id="1912961"/>
    <lineage>
        <taxon>Bacteria</taxon>
        <taxon>Bacillati</taxon>
        <taxon>Actinomycetota</taxon>
        <taxon>Actinomycetes</taxon>
        <taxon>Pseudonocardiales</taxon>
        <taxon>Pseudonocardiaceae</taxon>
    </lineage>
</organism>
<keyword evidence="5" id="KW-1185">Reference proteome</keyword>
<evidence type="ECO:0000313" key="5">
    <source>
        <dbReference type="Proteomes" id="UP000185596"/>
    </source>
</evidence>
<dbReference type="InterPro" id="IPR011965">
    <property type="entry name" value="PaaX_trns_reg"/>
</dbReference>
<sequence length="259" mass="28954">MLTFLGDYVFGRGRCVFSGSVIDVLGRLGVSEHASRSTLSRMVNRGLLRRQKHGRRMYFGLTPRTVDILRDGHTRIWRTGAVNDDWDGTWTLLGFSLPEAWQRQRHDLRSQLAWAGFGPLQGGLWIAPGHVVVDGIVAELGLGARVRVFRATADDLTEIGQLVEDAYDLPRLATGYRDFLTRWDHGTPQPYAADPLAAHLSIVTEWLQTIRADPRLPVRHLPQDWPAIVAQKAFHRIEAALATPAAELAAQLLETVPEQ</sequence>
<evidence type="ECO:0000259" key="1">
    <source>
        <dbReference type="Pfam" id="PF07848"/>
    </source>
</evidence>
<dbReference type="InterPro" id="IPR013225">
    <property type="entry name" value="PaaX_C"/>
</dbReference>
<dbReference type="Gene3D" id="1.10.10.10">
    <property type="entry name" value="Winged helix-like DNA-binding domain superfamily/Winged helix DNA-binding domain"/>
    <property type="match status" value="1"/>
</dbReference>
<dbReference type="PANTHER" id="PTHR30319:SF1">
    <property type="entry name" value="TRANSCRIPTIONAL REPRESSOR PAAX"/>
    <property type="match status" value="1"/>
</dbReference>
<evidence type="ECO:0000313" key="4">
    <source>
        <dbReference type="EMBL" id="OLF18550.1"/>
    </source>
</evidence>
<dbReference type="EMBL" id="MSIE01000007">
    <property type="protein sequence ID" value="OLF18550.1"/>
    <property type="molecule type" value="Genomic_DNA"/>
</dbReference>
<dbReference type="InterPro" id="IPR048846">
    <property type="entry name" value="PaaX-like_central"/>
</dbReference>
<feature type="domain" description="Transcriptional repressor PaaX-like N-terminal" evidence="1">
    <location>
        <begin position="2"/>
        <end position="63"/>
    </location>
</feature>
<accession>A0A1Q8CW11</accession>
<dbReference type="PIRSF" id="PIRSF020623">
    <property type="entry name" value="PaaX"/>
    <property type="match status" value="1"/>
</dbReference>
<dbReference type="OrthoDB" id="2270427at2"/>
<feature type="domain" description="Transcriptional repressor PaaX-like central Cas2-like" evidence="3">
    <location>
        <begin position="84"/>
        <end position="158"/>
    </location>
</feature>
<reference evidence="4 5" key="1">
    <citation type="submission" date="2016-12" db="EMBL/GenBank/DDBJ databases">
        <title>The draft genome sequence of Actinophytocola sp. 11-183.</title>
        <authorList>
            <person name="Wang W."/>
            <person name="Yuan L."/>
        </authorList>
    </citation>
    <scope>NUCLEOTIDE SEQUENCE [LARGE SCALE GENOMIC DNA]</scope>
    <source>
        <strain evidence="4 5">11-183</strain>
    </source>
</reference>
<gene>
    <name evidence="4" type="ORF">BU204_06290</name>
</gene>
<dbReference type="InterPro" id="IPR036390">
    <property type="entry name" value="WH_DNA-bd_sf"/>
</dbReference>
<name>A0A1Q8CW11_9PSEU</name>
<dbReference type="Pfam" id="PF08223">
    <property type="entry name" value="PaaX_C"/>
    <property type="match status" value="1"/>
</dbReference>
<dbReference type="Pfam" id="PF07848">
    <property type="entry name" value="PaaX"/>
    <property type="match status" value="1"/>
</dbReference>
<dbReference type="AlphaFoldDB" id="A0A1Q8CW11"/>
<comment type="caution">
    <text evidence="4">The sequence shown here is derived from an EMBL/GenBank/DDBJ whole genome shotgun (WGS) entry which is preliminary data.</text>
</comment>
<dbReference type="STRING" id="1912961.BU204_06290"/>
<dbReference type="Gene3D" id="3.30.70.2650">
    <property type="match status" value="1"/>
</dbReference>
<dbReference type="GO" id="GO:0006351">
    <property type="term" value="P:DNA-templated transcription"/>
    <property type="evidence" value="ECO:0007669"/>
    <property type="project" value="InterPro"/>
</dbReference>
<dbReference type="SUPFAM" id="SSF46785">
    <property type="entry name" value="Winged helix' DNA-binding domain"/>
    <property type="match status" value="1"/>
</dbReference>
<evidence type="ECO:0000259" key="2">
    <source>
        <dbReference type="Pfam" id="PF08223"/>
    </source>
</evidence>
<evidence type="ECO:0000259" key="3">
    <source>
        <dbReference type="Pfam" id="PF20803"/>
    </source>
</evidence>
<dbReference type="InterPro" id="IPR012906">
    <property type="entry name" value="PaaX-like_N"/>
</dbReference>
<dbReference type="InterPro" id="IPR036388">
    <property type="entry name" value="WH-like_DNA-bd_sf"/>
</dbReference>
<protein>
    <submittedName>
        <fullName evidence="4">PaaX family transcriptional regulator</fullName>
    </submittedName>
</protein>
<dbReference type="Pfam" id="PF20803">
    <property type="entry name" value="PaaX_M"/>
    <property type="match status" value="1"/>
</dbReference>
<proteinExistence type="predicted"/>
<dbReference type="PANTHER" id="PTHR30319">
    <property type="entry name" value="PHENYLACETIC ACID REGULATOR-RELATED TRANSCRIPTIONAL REPRESSOR"/>
    <property type="match status" value="1"/>
</dbReference>
<dbReference type="Gene3D" id="1.20.58.1460">
    <property type="match status" value="1"/>
</dbReference>
<feature type="domain" description="Transcriptional repressor PaaX-like C-terminal" evidence="2">
    <location>
        <begin position="167"/>
        <end position="248"/>
    </location>
</feature>